<name>A0ABU3D437_9FLAO</name>
<dbReference type="EMBL" id="JAVRHK010000003">
    <property type="protein sequence ID" value="MDT0676130.1"/>
    <property type="molecule type" value="Genomic_DNA"/>
</dbReference>
<comment type="caution">
    <text evidence="2">The sequence shown here is derived from an EMBL/GenBank/DDBJ whole genome shotgun (WGS) entry which is preliminary data.</text>
</comment>
<proteinExistence type="predicted"/>
<reference evidence="2 3" key="1">
    <citation type="submission" date="2023-09" db="EMBL/GenBank/DDBJ databases">
        <authorList>
            <person name="Rey-Velasco X."/>
        </authorList>
    </citation>
    <scope>NUCLEOTIDE SEQUENCE [LARGE SCALE GENOMIC DNA]</scope>
    <source>
        <strain evidence="2 3">F117</strain>
    </source>
</reference>
<dbReference type="Proteomes" id="UP001262582">
    <property type="component" value="Unassembled WGS sequence"/>
</dbReference>
<gene>
    <name evidence="2" type="ORF">RM539_05990</name>
</gene>
<dbReference type="RefSeq" id="WP_091266139.1">
    <property type="nucleotide sequence ID" value="NZ_JAVRHK010000003.1"/>
</dbReference>
<evidence type="ECO:0008006" key="4">
    <source>
        <dbReference type="Google" id="ProtNLM"/>
    </source>
</evidence>
<evidence type="ECO:0000313" key="3">
    <source>
        <dbReference type="Proteomes" id="UP001262582"/>
    </source>
</evidence>
<keyword evidence="1" id="KW-0175">Coiled coil</keyword>
<protein>
    <recommendedName>
        <fullName evidence="4">Nucleoid-associated protein</fullName>
    </recommendedName>
</protein>
<evidence type="ECO:0000313" key="2">
    <source>
        <dbReference type="EMBL" id="MDT0676130.1"/>
    </source>
</evidence>
<organism evidence="2 3">
    <name type="scientific">Autumnicola musiva</name>
    <dbReference type="NCBI Taxonomy" id="3075589"/>
    <lineage>
        <taxon>Bacteria</taxon>
        <taxon>Pseudomonadati</taxon>
        <taxon>Bacteroidota</taxon>
        <taxon>Flavobacteriia</taxon>
        <taxon>Flavobacteriales</taxon>
        <taxon>Flavobacteriaceae</taxon>
        <taxon>Autumnicola</taxon>
    </lineage>
</organism>
<keyword evidence="3" id="KW-1185">Reference proteome</keyword>
<sequence length="342" mass="40063">MTIKYASLNHINHRDSSIRDINITHSDSLKEYTDKLFKEITDSPRKRQYIFSSSKSEVRNVLDDIVTDNNRKKSINLAAQRLLNKEKDAQQQLDNKKLKVDILKGSLFQAYIEIDGKENIIICKADHNEFLDENSLTIRSGLPWDKKIFKAALIHLKDGIVADEVDVLDANLSKYWWREFLELEAKHTDAFNTEKSMDFFDTRVFSGIKKKHPADYRILRNSFVGYYRRKDIFEIEDFIETLFSNYEPEDENLKIDPLVAKIRSLPSSLGFDKAFDISKKHIKKRMSTRVKVSDAIDLYLKTDVPHFRKTLRSGKTSSGQMYLQILTENEDVYKEFLRNEDE</sequence>
<feature type="coiled-coil region" evidence="1">
    <location>
        <begin position="72"/>
        <end position="99"/>
    </location>
</feature>
<accession>A0ABU3D437</accession>
<evidence type="ECO:0000256" key="1">
    <source>
        <dbReference type="SAM" id="Coils"/>
    </source>
</evidence>